<dbReference type="SUPFAM" id="SSF49354">
    <property type="entry name" value="PapD-like"/>
    <property type="match status" value="1"/>
</dbReference>
<dbReference type="PROSITE" id="PS50202">
    <property type="entry name" value="MSP"/>
    <property type="match status" value="1"/>
</dbReference>
<dbReference type="InterPro" id="IPR000535">
    <property type="entry name" value="MSP_dom"/>
</dbReference>
<evidence type="ECO:0000313" key="3">
    <source>
        <dbReference type="Proteomes" id="UP000035681"/>
    </source>
</evidence>
<sequence>MSKAISDTGIVIKNNEKKVINEEFPPHIMENNFMLYVEPNFNNKIYFKGPMNQELTSYLILTNRDDYKQAFKVKCSKNETFKIKPSFGVLQHGEKIKITLTYIPTENFENEVNRHHFGIFHIPCSEGAHPLAIWETHYGPPQGSLRLKIEFQDNDNK</sequence>
<dbReference type="WBParaSite" id="SSTP_0000313300.1">
    <property type="protein sequence ID" value="SSTP_0000313300.1"/>
    <property type="gene ID" value="SSTP_0000313300"/>
</dbReference>
<proteinExistence type="predicted"/>
<evidence type="ECO:0000313" key="4">
    <source>
        <dbReference type="WBParaSite" id="SSTP_0000313300.1"/>
    </source>
</evidence>
<reference evidence="4" key="1">
    <citation type="submission" date="2015-08" db="UniProtKB">
        <authorList>
            <consortium name="WormBaseParasite"/>
        </authorList>
    </citation>
    <scope>IDENTIFICATION</scope>
</reference>
<keyword evidence="1" id="KW-0963">Cytoplasm</keyword>
<dbReference type="PANTHER" id="PTHR21513:SF27">
    <property type="entry name" value="MAJOR SPERM PROTEIN"/>
    <property type="match status" value="1"/>
</dbReference>
<dbReference type="Proteomes" id="UP000035681">
    <property type="component" value="Unplaced"/>
</dbReference>
<protein>
    <recommendedName>
        <fullName evidence="1">Major sperm protein</fullName>
    </recommendedName>
</protein>
<dbReference type="PANTHER" id="PTHR21513">
    <property type="entry name" value="MAJOR SPERM PROTEIN"/>
    <property type="match status" value="1"/>
</dbReference>
<organism evidence="4">
    <name type="scientific">Strongyloides stercoralis</name>
    <name type="common">Threadworm</name>
    <dbReference type="NCBI Taxonomy" id="6248"/>
    <lineage>
        <taxon>Eukaryota</taxon>
        <taxon>Metazoa</taxon>
        <taxon>Ecdysozoa</taxon>
        <taxon>Nematoda</taxon>
        <taxon>Chromadorea</taxon>
        <taxon>Rhabditida</taxon>
        <taxon>Tylenchina</taxon>
        <taxon>Panagrolaimomorpha</taxon>
        <taxon>Strongyloidoidea</taxon>
        <taxon>Strongyloididae</taxon>
        <taxon>Strongyloides</taxon>
    </lineage>
</organism>
<dbReference type="Gene3D" id="2.60.40.10">
    <property type="entry name" value="Immunoglobulins"/>
    <property type="match status" value="1"/>
</dbReference>
<dbReference type="AlphaFoldDB" id="A0A0K0E0X1"/>
<name>A0A0K0E0X1_STRER</name>
<feature type="domain" description="MSP" evidence="2">
    <location>
        <begin position="34"/>
        <end position="152"/>
    </location>
</feature>
<dbReference type="InterPro" id="IPR008962">
    <property type="entry name" value="PapD-like_sf"/>
</dbReference>
<evidence type="ECO:0000259" key="2">
    <source>
        <dbReference type="PROSITE" id="PS50202"/>
    </source>
</evidence>
<comment type="function">
    <text evidence="1">Central component in molecular interactions underlying sperm crawling. Forms an extensive filament system that extends from sperm villipoda, along the leading edge of the pseudopod.</text>
</comment>
<keyword evidence="3" id="KW-1185">Reference proteome</keyword>
<dbReference type="Pfam" id="PF00635">
    <property type="entry name" value="Motile_Sperm"/>
    <property type="match status" value="1"/>
</dbReference>
<keyword evidence="1" id="KW-0206">Cytoskeleton</keyword>
<evidence type="ECO:0000256" key="1">
    <source>
        <dbReference type="RuleBase" id="RU003425"/>
    </source>
</evidence>
<dbReference type="WBParaSite" id="TCONS_00003835.p1">
    <property type="protein sequence ID" value="TCONS_00003835.p1"/>
    <property type="gene ID" value="XLOC_000463"/>
</dbReference>
<dbReference type="InterPro" id="IPR013783">
    <property type="entry name" value="Ig-like_fold"/>
</dbReference>
<dbReference type="STRING" id="6248.A0A0K0E0X1"/>
<accession>A0A0K0E0X1</accession>